<accession>D6AH46</accession>
<sequence length="245" mass="27476">MTAQDTRTTGSDGGGRGATYHESPTYGELLRLEDLLNVAHLRDAAAPVLFLATHQSAEIWFGIVLRHLEEIRAALTDDDPDTALHLLPRLPEIFELLVRHFDMLATLSTEEFGKIRAGLGTASGFQSAQYREIEFLCGLRDHRHISTPGFTETERRRLRERARQPSVAEAYDAFRTRCANGKDAERIGEALLRFDERVTVWRARHAALAERFLGPLEGTAGTAGADYLWRVTRHRLFPPEAWGAG</sequence>
<dbReference type="AlphaFoldDB" id="D6AH46"/>
<feature type="compositionally biased region" description="Low complexity" evidence="1">
    <location>
        <begin position="1"/>
        <end position="10"/>
    </location>
</feature>
<dbReference type="GO" id="GO:0004833">
    <property type="term" value="F:L-tryptophan 2,3-dioxygenase activity"/>
    <property type="evidence" value="ECO:0007669"/>
    <property type="project" value="InterPro"/>
</dbReference>
<evidence type="ECO:0000313" key="2">
    <source>
        <dbReference type="EMBL" id="EFE72867.2"/>
    </source>
</evidence>
<dbReference type="RefSeq" id="WP_006122811.1">
    <property type="nucleotide sequence ID" value="NZ_DS999644.1"/>
</dbReference>
<dbReference type="Gene3D" id="1.20.58.480">
    <property type="match status" value="1"/>
</dbReference>
<proteinExistence type="predicted"/>
<gene>
    <name evidence="2" type="ORF">SSGG_00233</name>
</gene>
<dbReference type="EMBL" id="DS999644">
    <property type="protein sequence ID" value="EFE72867.2"/>
    <property type="molecule type" value="Genomic_DNA"/>
</dbReference>
<evidence type="ECO:0000313" key="3">
    <source>
        <dbReference type="Proteomes" id="UP000003986"/>
    </source>
</evidence>
<evidence type="ECO:0000256" key="1">
    <source>
        <dbReference type="SAM" id="MobiDB-lite"/>
    </source>
</evidence>
<reference evidence="3" key="2">
    <citation type="submission" date="2008-12" db="EMBL/GenBank/DDBJ databases">
        <title>Annotation of Streptomyces roseosporus strain NRRL 15998.</title>
        <authorList>
            <consortium name="The Broad Institute Genome Sequencing Platform"/>
            <consortium name="Broad Institute Microbial Sequencing Center"/>
            <person name="Fischbach M."/>
            <person name="Ward D."/>
            <person name="Young S."/>
            <person name="Kodira C.D."/>
            <person name="Zeng Q."/>
            <person name="Koehrsen M."/>
            <person name="Godfrey P."/>
            <person name="Alvarado L."/>
            <person name="Berlin A.M."/>
            <person name="Borenstein D."/>
            <person name="Chen Z."/>
            <person name="Engels R."/>
            <person name="Freedman E."/>
            <person name="Gellesch M."/>
            <person name="Goldberg J."/>
            <person name="Griggs A."/>
            <person name="Gujja S."/>
            <person name="Heiman D.I."/>
            <person name="Hepburn T.A."/>
            <person name="Howarth C."/>
            <person name="Jen D."/>
            <person name="Larson L."/>
            <person name="Lewis B."/>
            <person name="Mehta T."/>
            <person name="Park D."/>
            <person name="Pearson M."/>
            <person name="Roberts A."/>
            <person name="Saif S."/>
            <person name="Shea T.D."/>
            <person name="Shenoy N."/>
            <person name="Sisk P."/>
            <person name="Stolte C."/>
            <person name="Sykes S.N."/>
            <person name="Walk T."/>
            <person name="White J."/>
            <person name="Yandava C."/>
            <person name="Straight P."/>
            <person name="Clardy J."/>
            <person name="Hung D."/>
            <person name="Kolter R."/>
            <person name="Mekalanos J."/>
            <person name="Walker S."/>
            <person name="Walsh C.T."/>
            <person name="Wieland B.L.C."/>
            <person name="Ilzarbe M."/>
            <person name="Galagan J."/>
            <person name="Nusbaum C."/>
            <person name="Birren B."/>
        </authorList>
    </citation>
    <scope>NUCLEOTIDE SEQUENCE [LARGE SCALE GENOMIC DNA]</scope>
    <source>
        <strain evidence="3">NRRL 15998</strain>
    </source>
</reference>
<dbReference type="PANTHER" id="PTHR10138:SF0">
    <property type="entry name" value="TRYPTOPHAN 2,3-DIOXYGENASE"/>
    <property type="match status" value="1"/>
</dbReference>
<organism evidence="2 3">
    <name type="scientific">Streptomyces filamentosus NRRL 15998</name>
    <dbReference type="NCBI Taxonomy" id="457431"/>
    <lineage>
        <taxon>Bacteria</taxon>
        <taxon>Bacillati</taxon>
        <taxon>Actinomycetota</taxon>
        <taxon>Actinomycetes</taxon>
        <taxon>Kitasatosporales</taxon>
        <taxon>Streptomycetaceae</taxon>
        <taxon>Streptomyces</taxon>
    </lineage>
</organism>
<reference evidence="3" key="1">
    <citation type="submission" date="2008-10" db="EMBL/GenBank/DDBJ databases">
        <authorList>
            <person name="Molnar K."/>
        </authorList>
    </citation>
    <scope>NUCLEOTIDE SEQUENCE [LARGE SCALE GENOMIC DNA]</scope>
    <source>
        <strain evidence="3">NRRL 15998</strain>
    </source>
</reference>
<dbReference type="SUPFAM" id="SSF140959">
    <property type="entry name" value="Indolic compounds 2,3-dioxygenase-like"/>
    <property type="match status" value="1"/>
</dbReference>
<keyword evidence="2" id="KW-0223">Dioxygenase</keyword>
<dbReference type="GO" id="GO:0019441">
    <property type="term" value="P:L-tryptophan catabolic process to kynurenine"/>
    <property type="evidence" value="ECO:0007669"/>
    <property type="project" value="InterPro"/>
</dbReference>
<dbReference type="Pfam" id="PF03301">
    <property type="entry name" value="Trp_dioxygenase"/>
    <property type="match status" value="1"/>
</dbReference>
<dbReference type="InterPro" id="IPR004981">
    <property type="entry name" value="Trp_2_3_dOase"/>
</dbReference>
<dbReference type="GO" id="GO:0020037">
    <property type="term" value="F:heme binding"/>
    <property type="evidence" value="ECO:0007669"/>
    <property type="project" value="InterPro"/>
</dbReference>
<dbReference type="InterPro" id="IPR037217">
    <property type="entry name" value="Trp/Indoleamine_2_3_dOase-like"/>
</dbReference>
<dbReference type="GO" id="GO:0046872">
    <property type="term" value="F:metal ion binding"/>
    <property type="evidence" value="ECO:0007669"/>
    <property type="project" value="InterPro"/>
</dbReference>
<dbReference type="Proteomes" id="UP000003986">
    <property type="component" value="Unassembled WGS sequence"/>
</dbReference>
<feature type="region of interest" description="Disordered" evidence="1">
    <location>
        <begin position="1"/>
        <end position="20"/>
    </location>
</feature>
<dbReference type="GO" id="GO:0019442">
    <property type="term" value="P:L-tryptophan catabolic process to acetyl-CoA"/>
    <property type="evidence" value="ECO:0007669"/>
    <property type="project" value="TreeGrafter"/>
</dbReference>
<protein>
    <submittedName>
        <fullName evidence="2">Tryptophan 2,3-dioxygenase</fullName>
    </submittedName>
</protein>
<name>D6AH46_STRFL</name>
<dbReference type="PANTHER" id="PTHR10138">
    <property type="entry name" value="TRYPTOPHAN 2,3-DIOXYGENASE"/>
    <property type="match status" value="1"/>
</dbReference>
<keyword evidence="2" id="KW-0560">Oxidoreductase</keyword>